<protein>
    <submittedName>
        <fullName evidence="1">Uncharacterized protein</fullName>
    </submittedName>
</protein>
<accession>A0A0F9IZL4</accession>
<dbReference type="EMBL" id="LAZR01011233">
    <property type="protein sequence ID" value="KKM62758.1"/>
    <property type="molecule type" value="Genomic_DNA"/>
</dbReference>
<dbReference type="AlphaFoldDB" id="A0A0F9IZL4"/>
<sequence>MKLLKRFKEYYQKKEEERRERDERRNSIDCPYCGSHYILSDIIERQQPTGLGNDNITLVKCFNCKDTFSVEYYCNTGIEGIPGWSTRTAHKLPFKIKGAKK</sequence>
<name>A0A0F9IZL4_9ZZZZ</name>
<organism evidence="1">
    <name type="scientific">marine sediment metagenome</name>
    <dbReference type="NCBI Taxonomy" id="412755"/>
    <lineage>
        <taxon>unclassified sequences</taxon>
        <taxon>metagenomes</taxon>
        <taxon>ecological metagenomes</taxon>
    </lineage>
</organism>
<reference evidence="1" key="1">
    <citation type="journal article" date="2015" name="Nature">
        <title>Complex archaea that bridge the gap between prokaryotes and eukaryotes.</title>
        <authorList>
            <person name="Spang A."/>
            <person name="Saw J.H."/>
            <person name="Jorgensen S.L."/>
            <person name="Zaremba-Niedzwiedzka K."/>
            <person name="Martijn J."/>
            <person name="Lind A.E."/>
            <person name="van Eijk R."/>
            <person name="Schleper C."/>
            <person name="Guy L."/>
            <person name="Ettema T.J."/>
        </authorList>
    </citation>
    <scope>NUCLEOTIDE SEQUENCE</scope>
</reference>
<comment type="caution">
    <text evidence="1">The sequence shown here is derived from an EMBL/GenBank/DDBJ whole genome shotgun (WGS) entry which is preliminary data.</text>
</comment>
<gene>
    <name evidence="1" type="ORF">LCGC14_1518410</name>
</gene>
<proteinExistence type="predicted"/>
<evidence type="ECO:0000313" key="1">
    <source>
        <dbReference type="EMBL" id="KKM62758.1"/>
    </source>
</evidence>